<dbReference type="InterPro" id="IPR011545">
    <property type="entry name" value="DEAD/DEAH_box_helicase_dom"/>
</dbReference>
<dbReference type="GO" id="GO:0005524">
    <property type="term" value="F:ATP binding"/>
    <property type="evidence" value="ECO:0007669"/>
    <property type="project" value="UniProtKB-UniRule"/>
</dbReference>
<comment type="catalytic activity">
    <reaction evidence="5">
        <text>ATP + H2O = ADP + phosphate + H(+)</text>
        <dbReference type="Rhea" id="RHEA:13065"/>
        <dbReference type="ChEBI" id="CHEBI:15377"/>
        <dbReference type="ChEBI" id="CHEBI:15378"/>
        <dbReference type="ChEBI" id="CHEBI:30616"/>
        <dbReference type="ChEBI" id="CHEBI:43474"/>
        <dbReference type="ChEBI" id="CHEBI:456216"/>
        <dbReference type="EC" id="3.6.4.13"/>
    </reaction>
</comment>
<feature type="domain" description="DEAD-box RNA helicase Q" evidence="9">
    <location>
        <begin position="4"/>
        <end position="32"/>
    </location>
</feature>
<keyword evidence="4 5" id="KW-0067">ATP-binding</keyword>
<dbReference type="PANTHER" id="PTHR47959">
    <property type="entry name" value="ATP-DEPENDENT RNA HELICASE RHLE-RELATED"/>
    <property type="match status" value="1"/>
</dbReference>
<name>A0A7Z0WZB2_9BACI</name>
<sequence>MSKASFTDYALSGDITKALDHLGYKQPTAVQSEVIPAALKKRDVVVKSRTGSGKTAAFGIPLCELTEWEENKPQALVLTPTRELAAQVKEDLTNIGRYKRIKAAAVYGKSSFERQKTELKQKCHIVVGTPGRVLDHIEKGTFPLEKLKYLVIDEADEMLNMGFIDQVGAIIRHLPEERLTMLFSATFPEDVEHLSLQYMKDPLKIEIQAGGTTTADIEHQLIFVNENDSFPLLVDLFIVENPDSCIVFCRTQEQVNELQRRLAGLGYPCAKIHGGMPQEERFAVMNRFRRGAFRYLIATDVAARGIDIENITHVINYELPLDQESYVHRTGRTGRAGSRGKAITLASPREKRMVADIEDYIGFSIPIIEAPSKGEIARAKAAFQKKINRKPELKQDKSESLNKEIMRLYFNGGKKKKLRAVDFVGTIAKIDGVSAEDIGIITIQEQGSFVEILNGKGPLVLEAMKNTTVKGKLLKVHKARK</sequence>
<feature type="region of interest" description="Involved in 23S rRNA binding" evidence="5">
    <location>
        <begin position="406"/>
        <end position="481"/>
    </location>
</feature>
<dbReference type="InterPro" id="IPR014001">
    <property type="entry name" value="Helicase_ATP-bd"/>
</dbReference>
<comment type="subcellular location">
    <subcellularLocation>
        <location evidence="5">Cytoplasm</location>
    </subcellularLocation>
</comment>
<dbReference type="EMBL" id="LKPO01000008">
    <property type="protein sequence ID" value="OLF95746.1"/>
    <property type="molecule type" value="Genomic_DNA"/>
</dbReference>
<keyword evidence="3 5" id="KW-0347">Helicase</keyword>
<dbReference type="GO" id="GO:0000027">
    <property type="term" value="P:ribosomal large subunit assembly"/>
    <property type="evidence" value="ECO:0007669"/>
    <property type="project" value="UniProtKB-UniRule"/>
</dbReference>
<comment type="function">
    <text evidence="5">DEAD-box RNA helicase involved in the assembly of the 50S ribosomal subunit. Has an RNA-dependent ATPase activity, which is specific for 23S rRNA, and a 3' to 5' RNA helicase activity that uses the energy of ATP hydrolysis to destabilize and unwind short rRNA duplexes.</text>
</comment>
<dbReference type="GO" id="GO:0005829">
    <property type="term" value="C:cytosol"/>
    <property type="evidence" value="ECO:0007669"/>
    <property type="project" value="TreeGrafter"/>
</dbReference>
<dbReference type="InterPro" id="IPR000629">
    <property type="entry name" value="RNA-helicase_DEAD-box_CS"/>
</dbReference>
<evidence type="ECO:0000259" key="8">
    <source>
        <dbReference type="PROSITE" id="PS51194"/>
    </source>
</evidence>
<evidence type="ECO:0000256" key="3">
    <source>
        <dbReference type="ARBA" id="ARBA00022806"/>
    </source>
</evidence>
<keyword evidence="2 5" id="KW-0378">Hydrolase</keyword>
<dbReference type="Pfam" id="PF00270">
    <property type="entry name" value="DEAD"/>
    <property type="match status" value="1"/>
</dbReference>
<dbReference type="RefSeq" id="WP_075212843.1">
    <property type="nucleotide sequence ID" value="NZ_JAOPJE010000090.1"/>
</dbReference>
<organism evidence="10 11">
    <name type="scientific">Bacillus paralicheniformis</name>
    <dbReference type="NCBI Taxonomy" id="1648923"/>
    <lineage>
        <taxon>Bacteria</taxon>
        <taxon>Bacillati</taxon>
        <taxon>Bacillota</taxon>
        <taxon>Bacilli</taxon>
        <taxon>Bacillales</taxon>
        <taxon>Bacillaceae</taxon>
        <taxon>Bacillus</taxon>
    </lineage>
</organism>
<dbReference type="InterPro" id="IPR012677">
    <property type="entry name" value="Nucleotide-bd_a/b_plait_sf"/>
</dbReference>
<accession>A0A7Z0WZB2</accession>
<evidence type="ECO:0000313" key="11">
    <source>
        <dbReference type="Proteomes" id="UP000185604"/>
    </source>
</evidence>
<dbReference type="InterPro" id="IPR027417">
    <property type="entry name" value="P-loop_NTPase"/>
</dbReference>
<dbReference type="GO" id="GO:0034458">
    <property type="term" value="F:3'-5' RNA helicase activity"/>
    <property type="evidence" value="ECO:0007669"/>
    <property type="project" value="UniProtKB-UniRule"/>
</dbReference>
<dbReference type="SMART" id="SM00487">
    <property type="entry name" value="DEXDc"/>
    <property type="match status" value="1"/>
</dbReference>
<dbReference type="CDD" id="cd18787">
    <property type="entry name" value="SF2_C_DEAD"/>
    <property type="match status" value="1"/>
</dbReference>
<dbReference type="InterPro" id="IPR044742">
    <property type="entry name" value="DEAD/DEAH_RhlB"/>
</dbReference>
<evidence type="ECO:0000256" key="6">
    <source>
        <dbReference type="PROSITE-ProRule" id="PRU00552"/>
    </source>
</evidence>
<comment type="caution">
    <text evidence="10">The sequence shown here is derived from an EMBL/GenBank/DDBJ whole genome shotgun (WGS) entry which is preliminary data.</text>
</comment>
<evidence type="ECO:0000256" key="5">
    <source>
        <dbReference type="HAMAP-Rule" id="MF_00965"/>
    </source>
</evidence>
<protein>
    <recommendedName>
        <fullName evidence="5">ATP-dependent RNA helicase DbpA</fullName>
        <ecNumber evidence="5">3.6.4.13</ecNumber>
    </recommendedName>
</protein>
<dbReference type="HAMAP" id="MF_00965">
    <property type="entry name" value="DEAD_helicase_DbpA"/>
    <property type="match status" value="1"/>
</dbReference>
<feature type="domain" description="Helicase ATP-binding" evidence="7">
    <location>
        <begin position="35"/>
        <end position="205"/>
    </location>
</feature>
<comment type="similarity">
    <text evidence="5">Belongs to the DEAD box helicase family. DbpA subfamily.</text>
</comment>
<dbReference type="EC" id="3.6.4.13" evidence="5"/>
<dbReference type="CDD" id="cd00268">
    <property type="entry name" value="DEADc"/>
    <property type="match status" value="1"/>
</dbReference>
<comment type="domain">
    <text evidence="5">Contains an N-terminal domain that binds non-specifically to RNA and a C-terminal domain that binds specifically and tightly to hairpin 92 of 23S rRNA.</text>
</comment>
<keyword evidence="1 5" id="KW-0547">Nucleotide-binding</keyword>
<reference evidence="10 11" key="1">
    <citation type="journal article" date="2016" name="Front. Microbiol.">
        <title>High-Level Heat Resistance of Spores of Bacillus amyloliquefaciens and Bacillus licheniformis Results from the Presence of a spoVA Operon in a Tn1546 Transposon.</title>
        <authorList>
            <person name="Berendsen E.M."/>
            <person name="Koning R.A."/>
            <person name="Boekhorst J."/>
            <person name="de Jong A."/>
            <person name="Kuipers O.P."/>
            <person name="Wells-Bennik M.H."/>
        </authorList>
    </citation>
    <scope>NUCLEOTIDE SEQUENCE [LARGE SCALE GENOMIC DNA]</scope>
    <source>
        <strain evidence="10 11">B4121</strain>
    </source>
</reference>
<keyword evidence="5" id="KW-0694">RNA-binding</keyword>
<dbReference type="Proteomes" id="UP000185604">
    <property type="component" value="Unassembled WGS sequence"/>
</dbReference>
<evidence type="ECO:0000313" key="10">
    <source>
        <dbReference type="EMBL" id="OLF95746.1"/>
    </source>
</evidence>
<evidence type="ECO:0000256" key="4">
    <source>
        <dbReference type="ARBA" id="ARBA00022840"/>
    </source>
</evidence>
<dbReference type="AlphaFoldDB" id="A0A7Z0WZB2"/>
<evidence type="ECO:0000256" key="2">
    <source>
        <dbReference type="ARBA" id="ARBA00022801"/>
    </source>
</evidence>
<dbReference type="PROSITE" id="PS00039">
    <property type="entry name" value="DEAD_ATP_HELICASE"/>
    <property type="match status" value="1"/>
</dbReference>
<gene>
    <name evidence="5" type="primary">dbpA</name>
    <name evidence="10" type="ORF">B4121_1308</name>
</gene>
<dbReference type="InterPro" id="IPR028619">
    <property type="entry name" value="DEAD_helicase_DbpA"/>
</dbReference>
<keyword evidence="5" id="KW-0690">Ribosome biogenesis</keyword>
<dbReference type="GO" id="GO:0003723">
    <property type="term" value="F:RNA binding"/>
    <property type="evidence" value="ECO:0007669"/>
    <property type="project" value="UniProtKB-UniRule"/>
</dbReference>
<dbReference type="PROSITE" id="PS51195">
    <property type="entry name" value="Q_MOTIF"/>
    <property type="match status" value="1"/>
</dbReference>
<dbReference type="Pfam" id="PF00271">
    <property type="entry name" value="Helicase_C"/>
    <property type="match status" value="1"/>
</dbReference>
<feature type="domain" description="Helicase C-terminal" evidence="8">
    <location>
        <begin position="232"/>
        <end position="376"/>
    </location>
</feature>
<evidence type="ECO:0000256" key="1">
    <source>
        <dbReference type="ARBA" id="ARBA00022741"/>
    </source>
</evidence>
<dbReference type="SUPFAM" id="SSF52540">
    <property type="entry name" value="P-loop containing nucleoside triphosphate hydrolases"/>
    <property type="match status" value="1"/>
</dbReference>
<dbReference type="Gene3D" id="3.40.50.300">
    <property type="entry name" value="P-loop containing nucleotide triphosphate hydrolases"/>
    <property type="match status" value="2"/>
</dbReference>
<proteinExistence type="inferred from homology"/>
<dbReference type="PROSITE" id="PS51192">
    <property type="entry name" value="HELICASE_ATP_BIND_1"/>
    <property type="match status" value="1"/>
</dbReference>
<dbReference type="PROSITE" id="PS51194">
    <property type="entry name" value="HELICASE_CTER"/>
    <property type="match status" value="1"/>
</dbReference>
<evidence type="ECO:0000259" key="9">
    <source>
        <dbReference type="PROSITE" id="PS51195"/>
    </source>
</evidence>
<dbReference type="CDD" id="cd12500">
    <property type="entry name" value="RRM_BsYxiN_like"/>
    <property type="match status" value="1"/>
</dbReference>
<dbReference type="Pfam" id="PF03880">
    <property type="entry name" value="DbpA"/>
    <property type="match status" value="1"/>
</dbReference>
<keyword evidence="5" id="KW-0963">Cytoplasm</keyword>
<dbReference type="GO" id="GO:0016787">
    <property type="term" value="F:hydrolase activity"/>
    <property type="evidence" value="ECO:0007669"/>
    <property type="project" value="UniProtKB-KW"/>
</dbReference>
<dbReference type="InterPro" id="IPR050079">
    <property type="entry name" value="DEAD_box_RNA_helicase"/>
</dbReference>
<evidence type="ECO:0000259" key="7">
    <source>
        <dbReference type="PROSITE" id="PS51192"/>
    </source>
</evidence>
<dbReference type="InterPro" id="IPR005580">
    <property type="entry name" value="DbpA/CsdA_RNA-bd_dom"/>
</dbReference>
<dbReference type="PANTHER" id="PTHR47959:SF1">
    <property type="entry name" value="ATP-DEPENDENT RNA HELICASE DBPA"/>
    <property type="match status" value="1"/>
</dbReference>
<dbReference type="SMART" id="SM00490">
    <property type="entry name" value="HELICc"/>
    <property type="match status" value="1"/>
</dbReference>
<dbReference type="InterPro" id="IPR014014">
    <property type="entry name" value="RNA_helicase_DEAD_Q_motif"/>
</dbReference>
<dbReference type="Gene3D" id="3.30.70.330">
    <property type="match status" value="1"/>
</dbReference>
<feature type="short sequence motif" description="Q motif" evidence="6">
    <location>
        <begin position="4"/>
        <end position="32"/>
    </location>
</feature>
<dbReference type="InterPro" id="IPR001650">
    <property type="entry name" value="Helicase_C-like"/>
</dbReference>